<dbReference type="VEuPathDB" id="TriTrypDB:TCDM_09803"/>
<dbReference type="VEuPathDB" id="TriTrypDB:TCSYLVIO_001191"/>
<feature type="region of interest" description="Disordered" evidence="1">
    <location>
        <begin position="1"/>
        <end position="20"/>
    </location>
</feature>
<gene>
    <name evidence="3" type="ORF">C4B63_134g72</name>
</gene>
<feature type="domain" description="Xrn1 N-terminal" evidence="2">
    <location>
        <begin position="68"/>
        <end position="128"/>
    </location>
</feature>
<dbReference type="VEuPathDB" id="TriTrypDB:TcCLB.510601.30"/>
<dbReference type="EMBL" id="PRFA01000134">
    <property type="protein sequence ID" value="PWU86044.1"/>
    <property type="molecule type" value="Genomic_DNA"/>
</dbReference>
<evidence type="ECO:0000256" key="1">
    <source>
        <dbReference type="SAM" id="MobiDB-lite"/>
    </source>
</evidence>
<name>A0A2V2UPQ1_TRYCR</name>
<dbReference type="VEuPathDB" id="TriTrypDB:TcBrA4_0114280"/>
<dbReference type="InterPro" id="IPR004859">
    <property type="entry name" value="Xrn1_N"/>
</dbReference>
<dbReference type="GO" id="GO:0003676">
    <property type="term" value="F:nucleic acid binding"/>
    <property type="evidence" value="ECO:0007669"/>
    <property type="project" value="InterPro"/>
</dbReference>
<dbReference type="VEuPathDB" id="TriTrypDB:C3747_6g658"/>
<dbReference type="Gene3D" id="3.40.50.12390">
    <property type="match status" value="1"/>
</dbReference>
<sequence length="163" mass="17209">MHRWPRTVREAPNATTSKAAVGAARHGQCAAVDITCRDARLPLSCGVGERLAAQFKLRGGRGFLPHFVPVFLHGSTVAGEGEAKIARALAHVATASLSRGERYNPNHTVVVIGNDIDLTLTCLGRRSTTISSSWALLRCSSSVFPRCCTGGCVAGHKEPGSFG</sequence>
<dbReference type="VEuPathDB" id="TriTrypDB:TcCLB.509253.10"/>
<dbReference type="VEuPathDB" id="TriTrypDB:TcYC6_0054440"/>
<comment type="caution">
    <text evidence="3">The sequence shown here is derived from an EMBL/GenBank/DDBJ whole genome shotgun (WGS) entry which is preliminary data.</text>
</comment>
<evidence type="ECO:0000259" key="2">
    <source>
        <dbReference type="Pfam" id="PF03159"/>
    </source>
</evidence>
<dbReference type="GO" id="GO:0004527">
    <property type="term" value="F:exonuclease activity"/>
    <property type="evidence" value="ECO:0007669"/>
    <property type="project" value="InterPro"/>
</dbReference>
<accession>A0A2V2UPQ1</accession>
<dbReference type="Pfam" id="PF03159">
    <property type="entry name" value="XRN_N"/>
    <property type="match status" value="1"/>
</dbReference>
<dbReference type="Proteomes" id="UP000246121">
    <property type="component" value="Unassembled WGS sequence"/>
</dbReference>
<reference evidence="3 4" key="1">
    <citation type="journal article" date="2018" name="Microb. Genom.">
        <title>Expanding an expanded genome: long-read sequencing of Trypanosoma cruzi.</title>
        <authorList>
            <person name="Berna L."/>
            <person name="Rodriguez M."/>
            <person name="Chiribao M.L."/>
            <person name="Parodi-Talice A."/>
            <person name="Pita S."/>
            <person name="Rijo G."/>
            <person name="Alvarez-Valin F."/>
            <person name="Robello C."/>
        </authorList>
    </citation>
    <scope>NUCLEOTIDE SEQUENCE [LARGE SCALE GENOMIC DNA]</scope>
    <source>
        <strain evidence="3 4">Dm28c</strain>
    </source>
</reference>
<dbReference type="VEuPathDB" id="TriTrypDB:TcCL_Unassigned05959"/>
<proteinExistence type="predicted"/>
<dbReference type="VEuPathDB" id="TriTrypDB:C4B63_134g72"/>
<dbReference type="AlphaFoldDB" id="A0A2V2UPQ1"/>
<evidence type="ECO:0000313" key="4">
    <source>
        <dbReference type="Proteomes" id="UP000246121"/>
    </source>
</evidence>
<dbReference type="VEuPathDB" id="TriTrypDB:TcG_08232"/>
<protein>
    <recommendedName>
        <fullName evidence="2">Xrn1 N-terminal domain-containing protein</fullName>
    </recommendedName>
</protein>
<organism evidence="3 4">
    <name type="scientific">Trypanosoma cruzi</name>
    <dbReference type="NCBI Taxonomy" id="5693"/>
    <lineage>
        <taxon>Eukaryota</taxon>
        <taxon>Discoba</taxon>
        <taxon>Euglenozoa</taxon>
        <taxon>Kinetoplastea</taxon>
        <taxon>Metakinetoplastina</taxon>
        <taxon>Trypanosomatida</taxon>
        <taxon>Trypanosomatidae</taxon>
        <taxon>Trypanosoma</taxon>
        <taxon>Schizotrypanum</taxon>
    </lineage>
</organism>
<dbReference type="VEuPathDB" id="TriTrypDB:Tc_MARK_8"/>
<evidence type="ECO:0000313" key="3">
    <source>
        <dbReference type="EMBL" id="PWU86044.1"/>
    </source>
</evidence>